<gene>
    <name evidence="2" type="ORF">CLV67_115238</name>
</gene>
<dbReference type="AlphaFoldDB" id="A0A2T0K4C6"/>
<feature type="domain" description="DUF4253" evidence="1">
    <location>
        <begin position="152"/>
        <end position="252"/>
    </location>
</feature>
<accession>A0A2T0K4C6</accession>
<evidence type="ECO:0000259" key="1">
    <source>
        <dbReference type="Pfam" id="PF14062"/>
    </source>
</evidence>
<dbReference type="Pfam" id="PF14062">
    <property type="entry name" value="DUF4253"/>
    <property type="match status" value="1"/>
</dbReference>
<dbReference type="InterPro" id="IPR025349">
    <property type="entry name" value="DUF4253"/>
</dbReference>
<dbReference type="Proteomes" id="UP000239415">
    <property type="component" value="Unassembled WGS sequence"/>
</dbReference>
<dbReference type="EMBL" id="PVMZ01000015">
    <property type="protein sequence ID" value="PRX17735.1"/>
    <property type="molecule type" value="Genomic_DNA"/>
</dbReference>
<reference evidence="2 3" key="1">
    <citation type="submission" date="2018-03" db="EMBL/GenBank/DDBJ databases">
        <title>Genomic Encyclopedia of Archaeal and Bacterial Type Strains, Phase II (KMG-II): from individual species to whole genera.</title>
        <authorList>
            <person name="Goeker M."/>
        </authorList>
    </citation>
    <scope>NUCLEOTIDE SEQUENCE [LARGE SCALE GENOMIC DNA]</scope>
    <source>
        <strain evidence="2 3">DSM 43146</strain>
    </source>
</reference>
<protein>
    <submittedName>
        <fullName evidence="2">Uncharacterized protein DUF4253</fullName>
    </submittedName>
</protein>
<organism evidence="2 3">
    <name type="scientific">Actinoplanes italicus</name>
    <dbReference type="NCBI Taxonomy" id="113567"/>
    <lineage>
        <taxon>Bacteria</taxon>
        <taxon>Bacillati</taxon>
        <taxon>Actinomycetota</taxon>
        <taxon>Actinomycetes</taxon>
        <taxon>Micromonosporales</taxon>
        <taxon>Micromonosporaceae</taxon>
        <taxon>Actinoplanes</taxon>
    </lineage>
</organism>
<comment type="caution">
    <text evidence="2">The sequence shown here is derived from an EMBL/GenBank/DDBJ whole genome shotgun (WGS) entry which is preliminary data.</text>
</comment>
<evidence type="ECO:0000313" key="2">
    <source>
        <dbReference type="EMBL" id="PRX17735.1"/>
    </source>
</evidence>
<sequence>MREGLGGTLLVDDVDPAQLLQAWRAAYSVMPVTGRWPVFTVPGGLHHEPEPEELAELELAAQTLDPWSVYRRHRGDEPQDPSEIEYYVEAFLGSAEVPRALEQLAGPVTEKDVQRWTYDTLLADPPLADRAFSGSEYLVGTSRWQTWPEVQLVLLPTASPWLAPAWLSYHGATRPGGPPAWAAAMLRWHQRWGAALVASWGTVLQFVTERRPQPGQEAWELAGQLLALGGNLECEQWQLAIALTRSDEWFLHDRP</sequence>
<keyword evidence="3" id="KW-1185">Reference proteome</keyword>
<proteinExistence type="predicted"/>
<evidence type="ECO:0000313" key="3">
    <source>
        <dbReference type="Proteomes" id="UP000239415"/>
    </source>
</evidence>
<name>A0A2T0K4C6_9ACTN</name>